<feature type="binding site" evidence="12">
    <location>
        <begin position="22"/>
        <end position="23"/>
    </location>
    <ligand>
        <name>phosphoenolpyruvate</name>
        <dbReference type="ChEBI" id="CHEBI:58702"/>
    </ligand>
</feature>
<keyword evidence="9 12" id="KW-0961">Cell wall biogenesis/degradation</keyword>
<dbReference type="NCBIfam" id="NF006873">
    <property type="entry name" value="PRK09369.1"/>
    <property type="match status" value="1"/>
</dbReference>
<dbReference type="Pfam" id="PF00275">
    <property type="entry name" value="EPSP_synthase"/>
    <property type="match status" value="1"/>
</dbReference>
<feature type="active site" description="Proton donor" evidence="12">
    <location>
        <position position="116"/>
    </location>
</feature>
<gene>
    <name evidence="12 14" type="primary">murA</name>
    <name evidence="14" type="ORF">H8702_01140</name>
</gene>
<evidence type="ECO:0000256" key="9">
    <source>
        <dbReference type="ARBA" id="ARBA00023316"/>
    </source>
</evidence>
<keyword evidence="15" id="KW-1185">Reference proteome</keyword>
<evidence type="ECO:0000313" key="14">
    <source>
        <dbReference type="EMBL" id="MBC8609725.1"/>
    </source>
</evidence>
<evidence type="ECO:0000256" key="8">
    <source>
        <dbReference type="ARBA" id="ARBA00023306"/>
    </source>
</evidence>
<feature type="binding site" evidence="12">
    <location>
        <position position="328"/>
    </location>
    <ligand>
        <name>UDP-N-acetyl-alpha-D-glucosamine</name>
        <dbReference type="ChEBI" id="CHEBI:57705"/>
    </ligand>
</feature>
<feature type="binding site" evidence="12">
    <location>
        <position position="92"/>
    </location>
    <ligand>
        <name>UDP-N-acetyl-alpha-D-glucosamine</name>
        <dbReference type="ChEBI" id="CHEBI:57705"/>
    </ligand>
</feature>
<proteinExistence type="inferred from homology"/>
<reference evidence="14" key="1">
    <citation type="submission" date="2020-08" db="EMBL/GenBank/DDBJ databases">
        <title>Genome public.</title>
        <authorList>
            <person name="Liu C."/>
            <person name="Sun Q."/>
        </authorList>
    </citation>
    <scope>NUCLEOTIDE SEQUENCE</scope>
    <source>
        <strain evidence="14">NSJ-15</strain>
    </source>
</reference>
<dbReference type="InterPro" id="IPR013792">
    <property type="entry name" value="RNA3'P_cycl/enolpyr_Trfase_a/b"/>
</dbReference>
<dbReference type="Gene3D" id="3.65.10.10">
    <property type="entry name" value="Enolpyruvate transferase domain"/>
    <property type="match status" value="2"/>
</dbReference>
<dbReference type="InterPro" id="IPR005750">
    <property type="entry name" value="UDP_GlcNAc_COvinyl_MurA"/>
</dbReference>
<comment type="function">
    <text evidence="12">Cell wall formation. Adds enolpyruvyl to UDP-N-acetylglucosamine.</text>
</comment>
<dbReference type="GO" id="GO:0008760">
    <property type="term" value="F:UDP-N-acetylglucosamine 1-carboxyvinyltransferase activity"/>
    <property type="evidence" value="ECO:0007669"/>
    <property type="project" value="UniProtKB-UniRule"/>
</dbReference>
<feature type="binding site" evidence="12">
    <location>
        <begin position="121"/>
        <end position="125"/>
    </location>
    <ligand>
        <name>UDP-N-acetyl-alpha-D-glucosamine</name>
        <dbReference type="ChEBI" id="CHEBI:57705"/>
    </ligand>
</feature>
<evidence type="ECO:0000256" key="1">
    <source>
        <dbReference type="ARBA" id="ARBA00004496"/>
    </source>
</evidence>
<dbReference type="EC" id="2.5.1.7" evidence="12"/>
<dbReference type="GO" id="GO:0009252">
    <property type="term" value="P:peptidoglycan biosynthetic process"/>
    <property type="evidence" value="ECO:0007669"/>
    <property type="project" value="UniProtKB-UniRule"/>
</dbReference>
<feature type="binding site" evidence="12">
    <location>
        <position position="306"/>
    </location>
    <ligand>
        <name>UDP-N-acetyl-alpha-D-glucosamine</name>
        <dbReference type="ChEBI" id="CHEBI:57705"/>
    </ligand>
</feature>
<protein>
    <recommendedName>
        <fullName evidence="12">UDP-N-acetylglucosamine 1-carboxyvinyltransferase</fullName>
        <ecNumber evidence="12">2.5.1.7</ecNumber>
    </recommendedName>
    <alternativeName>
        <fullName evidence="12">Enoylpyruvate transferase</fullName>
    </alternativeName>
    <alternativeName>
        <fullName evidence="12">UDP-N-acetylglucosamine enolpyruvyl transferase</fullName>
        <shortName evidence="12">EPT</shortName>
    </alternativeName>
</protein>
<dbReference type="InterPro" id="IPR036968">
    <property type="entry name" value="Enolpyruvate_Tfrase_sf"/>
</dbReference>
<dbReference type="SUPFAM" id="SSF55205">
    <property type="entry name" value="EPT/RTPC-like"/>
    <property type="match status" value="1"/>
</dbReference>
<comment type="similarity">
    <text evidence="10 12">Belongs to the EPSP synthase family. MurA subfamily.</text>
</comment>
<name>A0A8J6PGB3_9FIRM</name>
<comment type="pathway">
    <text evidence="2 12">Cell wall biogenesis; peptidoglycan biosynthesis.</text>
</comment>
<comment type="caution">
    <text evidence="14">The sequence shown here is derived from an EMBL/GenBank/DDBJ whole genome shotgun (WGS) entry which is preliminary data.</text>
</comment>
<dbReference type="FunFam" id="3.65.10.10:FF:000001">
    <property type="entry name" value="UDP-N-acetylglucosamine 1-carboxyvinyltransferase"/>
    <property type="match status" value="1"/>
</dbReference>
<dbReference type="HAMAP" id="MF_00111">
    <property type="entry name" value="MurA"/>
    <property type="match status" value="1"/>
</dbReference>
<dbReference type="OrthoDB" id="9803760at2"/>
<keyword evidence="12" id="KW-0670">Pyruvate</keyword>
<evidence type="ECO:0000256" key="7">
    <source>
        <dbReference type="ARBA" id="ARBA00022984"/>
    </source>
</evidence>
<evidence type="ECO:0000256" key="4">
    <source>
        <dbReference type="ARBA" id="ARBA00022618"/>
    </source>
</evidence>
<evidence type="ECO:0000256" key="2">
    <source>
        <dbReference type="ARBA" id="ARBA00004752"/>
    </source>
</evidence>
<sequence length="420" mass="45209">MSVFEIEGGRRLAGEIDIQGAKNSSLPILAATLLGKGEHIIHNCPRLSDVDAAVEILRYLGCKVTREGNTLTVDSRDVSRWDIPEELMQEMRSSIVFLGAILARMGKAKLSMPGGCELGPRPIDLHLEALEKLGADIQDEYGFLHCSVQGRLKGTKIALSFPSVGATENILLASVLSEGITTVHNAAQEPEIVDLADFLNRCGAKVSGAGKSTIVIEGVNSLSATEHSVIPDRIVAATYLCCGAVTGGEVLLKRVNSSDLECMLPIFEQMGNTVSASPHSIYLKAPKMLKSVRNIRTMPYPGFPTDAQAPLMAALTVANGSSMFVENIFESRYKHVPELCRMGADIKVEGRVCVVNGVSRLTGAVVRAEDLRGGAALMIAGLKAQGVTTLRNIHHIERGYEDAERYITQLGGSMKRKKEN</sequence>
<keyword evidence="6 12" id="KW-0133">Cell shape</keyword>
<keyword evidence="5 12" id="KW-0808">Transferase</keyword>
<dbReference type="PANTHER" id="PTHR43783:SF1">
    <property type="entry name" value="UDP-N-ACETYLGLUCOSAMINE 1-CARBOXYVINYLTRANSFERASE"/>
    <property type="match status" value="1"/>
</dbReference>
<dbReference type="UniPathway" id="UPA00219"/>
<accession>A0A8J6PGB3</accession>
<comment type="caution">
    <text evidence="12">Lacks conserved residue(s) required for the propagation of feature annotation.</text>
</comment>
<evidence type="ECO:0000256" key="3">
    <source>
        <dbReference type="ARBA" id="ARBA00022490"/>
    </source>
</evidence>
<dbReference type="PANTHER" id="PTHR43783">
    <property type="entry name" value="UDP-N-ACETYLGLUCOSAMINE 1-CARBOXYVINYLTRANSFERASE"/>
    <property type="match status" value="1"/>
</dbReference>
<dbReference type="InterPro" id="IPR001986">
    <property type="entry name" value="Enolpyruvate_Tfrase_dom"/>
</dbReference>
<organism evidence="14 15">
    <name type="scientific">Massiliimalia timonensis</name>
    <dbReference type="NCBI Taxonomy" id="1987501"/>
    <lineage>
        <taxon>Bacteria</taxon>
        <taxon>Bacillati</taxon>
        <taxon>Bacillota</taxon>
        <taxon>Clostridia</taxon>
        <taxon>Eubacteriales</taxon>
        <taxon>Oscillospiraceae</taxon>
        <taxon>Massiliimalia</taxon>
    </lineage>
</organism>
<keyword evidence="8 12" id="KW-0131">Cell cycle</keyword>
<comment type="subcellular location">
    <subcellularLocation>
        <location evidence="1 12">Cytoplasm</location>
    </subcellularLocation>
</comment>
<comment type="catalytic activity">
    <reaction evidence="11 12">
        <text>phosphoenolpyruvate + UDP-N-acetyl-alpha-D-glucosamine = UDP-N-acetyl-3-O-(1-carboxyvinyl)-alpha-D-glucosamine + phosphate</text>
        <dbReference type="Rhea" id="RHEA:18681"/>
        <dbReference type="ChEBI" id="CHEBI:43474"/>
        <dbReference type="ChEBI" id="CHEBI:57705"/>
        <dbReference type="ChEBI" id="CHEBI:58702"/>
        <dbReference type="ChEBI" id="CHEBI:68483"/>
        <dbReference type="EC" id="2.5.1.7"/>
    </reaction>
</comment>
<evidence type="ECO:0000256" key="5">
    <source>
        <dbReference type="ARBA" id="ARBA00022679"/>
    </source>
</evidence>
<dbReference type="CDD" id="cd01555">
    <property type="entry name" value="UdpNAET"/>
    <property type="match status" value="1"/>
</dbReference>
<evidence type="ECO:0000256" key="12">
    <source>
        <dbReference type="HAMAP-Rule" id="MF_00111"/>
    </source>
</evidence>
<dbReference type="GO" id="GO:0071555">
    <property type="term" value="P:cell wall organization"/>
    <property type="evidence" value="ECO:0007669"/>
    <property type="project" value="UniProtKB-KW"/>
</dbReference>
<dbReference type="NCBIfam" id="TIGR01072">
    <property type="entry name" value="murA"/>
    <property type="match status" value="1"/>
</dbReference>
<evidence type="ECO:0000256" key="6">
    <source>
        <dbReference type="ARBA" id="ARBA00022960"/>
    </source>
</evidence>
<keyword evidence="7 12" id="KW-0573">Peptidoglycan synthesis</keyword>
<dbReference type="RefSeq" id="WP_093988158.1">
    <property type="nucleotide sequence ID" value="NZ_FYDD01000003.1"/>
</dbReference>
<keyword evidence="3 12" id="KW-0963">Cytoplasm</keyword>
<dbReference type="InterPro" id="IPR050068">
    <property type="entry name" value="MurA_subfamily"/>
</dbReference>
<dbReference type="EMBL" id="JACRTL010000001">
    <property type="protein sequence ID" value="MBC8609725.1"/>
    <property type="molecule type" value="Genomic_DNA"/>
</dbReference>
<keyword evidence="4 12" id="KW-0132">Cell division</keyword>
<dbReference type="GO" id="GO:0008360">
    <property type="term" value="P:regulation of cell shape"/>
    <property type="evidence" value="ECO:0007669"/>
    <property type="project" value="UniProtKB-KW"/>
</dbReference>
<dbReference type="Proteomes" id="UP000632659">
    <property type="component" value="Unassembled WGS sequence"/>
</dbReference>
<dbReference type="GO" id="GO:0005737">
    <property type="term" value="C:cytoplasm"/>
    <property type="evidence" value="ECO:0007669"/>
    <property type="project" value="UniProtKB-SubCell"/>
</dbReference>
<evidence type="ECO:0000256" key="10">
    <source>
        <dbReference type="ARBA" id="ARBA00038367"/>
    </source>
</evidence>
<dbReference type="AlphaFoldDB" id="A0A8J6PGB3"/>
<dbReference type="GO" id="GO:0019277">
    <property type="term" value="P:UDP-N-acetylgalactosamine biosynthetic process"/>
    <property type="evidence" value="ECO:0007669"/>
    <property type="project" value="InterPro"/>
</dbReference>
<dbReference type="GO" id="GO:0051301">
    <property type="term" value="P:cell division"/>
    <property type="evidence" value="ECO:0007669"/>
    <property type="project" value="UniProtKB-KW"/>
</dbReference>
<feature type="domain" description="Enolpyruvate transferase" evidence="13">
    <location>
        <begin position="7"/>
        <end position="403"/>
    </location>
</feature>
<evidence type="ECO:0000313" key="15">
    <source>
        <dbReference type="Proteomes" id="UP000632659"/>
    </source>
</evidence>
<feature type="modified residue" description="2-(S-cysteinyl)pyruvic acid O-phosphothioketal" evidence="12">
    <location>
        <position position="116"/>
    </location>
</feature>
<evidence type="ECO:0000259" key="13">
    <source>
        <dbReference type="Pfam" id="PF00275"/>
    </source>
</evidence>
<evidence type="ECO:0000256" key="11">
    <source>
        <dbReference type="ARBA" id="ARBA00047527"/>
    </source>
</evidence>